<dbReference type="PANTHER" id="PTHR34220:SF7">
    <property type="entry name" value="SENSOR HISTIDINE KINASE YPDA"/>
    <property type="match status" value="1"/>
</dbReference>
<dbReference type="Proteomes" id="UP000190166">
    <property type="component" value="Unassembled WGS sequence"/>
</dbReference>
<dbReference type="STRING" id="393003.SAMN05660461_1401"/>
<feature type="domain" description="Signal transduction histidine kinase internal region" evidence="2">
    <location>
        <begin position="199"/>
        <end position="275"/>
    </location>
</feature>
<protein>
    <submittedName>
        <fullName evidence="3">Histidine kinase</fullName>
    </submittedName>
</protein>
<dbReference type="GO" id="GO:0000155">
    <property type="term" value="F:phosphorelay sensor kinase activity"/>
    <property type="evidence" value="ECO:0007669"/>
    <property type="project" value="InterPro"/>
</dbReference>
<evidence type="ECO:0000256" key="1">
    <source>
        <dbReference type="SAM" id="Phobius"/>
    </source>
</evidence>
<dbReference type="InterPro" id="IPR050640">
    <property type="entry name" value="Bact_2-comp_sensor_kinase"/>
</dbReference>
<organism evidence="3 4">
    <name type="scientific">Chitinophaga ginsengisegetis</name>
    <dbReference type="NCBI Taxonomy" id="393003"/>
    <lineage>
        <taxon>Bacteria</taxon>
        <taxon>Pseudomonadati</taxon>
        <taxon>Bacteroidota</taxon>
        <taxon>Chitinophagia</taxon>
        <taxon>Chitinophagales</taxon>
        <taxon>Chitinophagaceae</taxon>
        <taxon>Chitinophaga</taxon>
    </lineage>
</organism>
<dbReference type="RefSeq" id="WP_079468667.1">
    <property type="nucleotide sequence ID" value="NZ_FUZZ01000001.1"/>
</dbReference>
<evidence type="ECO:0000313" key="3">
    <source>
        <dbReference type="EMBL" id="SKC99196.1"/>
    </source>
</evidence>
<gene>
    <name evidence="3" type="ORF">SAMN05660461_1401</name>
</gene>
<feature type="transmembrane region" description="Helical" evidence="1">
    <location>
        <begin position="94"/>
        <end position="111"/>
    </location>
</feature>
<dbReference type="Pfam" id="PF06580">
    <property type="entry name" value="His_kinase"/>
    <property type="match status" value="1"/>
</dbReference>
<keyword evidence="3" id="KW-0808">Transferase</keyword>
<feature type="transmembrane region" description="Helical" evidence="1">
    <location>
        <begin position="33"/>
        <end position="53"/>
    </location>
</feature>
<evidence type="ECO:0000313" key="4">
    <source>
        <dbReference type="Proteomes" id="UP000190166"/>
    </source>
</evidence>
<evidence type="ECO:0000259" key="2">
    <source>
        <dbReference type="Pfam" id="PF06580"/>
    </source>
</evidence>
<feature type="transmembrane region" description="Helical" evidence="1">
    <location>
        <begin position="59"/>
        <end position="82"/>
    </location>
</feature>
<dbReference type="PANTHER" id="PTHR34220">
    <property type="entry name" value="SENSOR HISTIDINE KINASE YPDA"/>
    <property type="match status" value="1"/>
</dbReference>
<keyword evidence="4" id="KW-1185">Reference proteome</keyword>
<keyword evidence="1" id="KW-0812">Transmembrane</keyword>
<name>A0A1T5NFI1_9BACT</name>
<dbReference type="EMBL" id="FUZZ01000001">
    <property type="protein sequence ID" value="SKC99196.1"/>
    <property type="molecule type" value="Genomic_DNA"/>
</dbReference>
<keyword evidence="3" id="KW-0418">Kinase</keyword>
<keyword evidence="1" id="KW-1133">Transmembrane helix</keyword>
<keyword evidence="1" id="KW-0472">Membrane</keyword>
<dbReference type="GO" id="GO:0016020">
    <property type="term" value="C:membrane"/>
    <property type="evidence" value="ECO:0007669"/>
    <property type="project" value="InterPro"/>
</dbReference>
<sequence>MLEFQSKRSKTATFLEEVAEFDFDKYYTTKVRIACHLLVWAVLSSFIFLNLLFAYGLNLVAAIGFMGRSLVCNASFFYLFFYFFIPNTLFKNRIVLALLSFIFCVVLWLVLNHYCFVIIHNTIHVNIASVRESVRFGANQSLLEVLSPKYIAAEFMLVLYSVSPSSFIKILFDIIGFYSSIFKAERKTNQLEIEKLNLESNFLKAQLNPHFLFNTLNNLYGLALKKDEHIPDIILHLSAIMRYILYESNMERVLLTRELTFIRNYVLLEKIRYKREKKIILDIDESNVDNQQIAPLMTFVFIENAFKYGLKSGKDSFLEIKIFVSDRIFYFSVLNDKDPTYVYSEEKKFGGIGVENVKKRLELLYPGKYQLDVDDKELSFGVKLQIEME</sequence>
<reference evidence="3 4" key="1">
    <citation type="submission" date="2017-02" db="EMBL/GenBank/DDBJ databases">
        <authorList>
            <person name="Peterson S.W."/>
        </authorList>
    </citation>
    <scope>NUCLEOTIDE SEQUENCE [LARGE SCALE GENOMIC DNA]</scope>
    <source>
        <strain evidence="3 4">DSM 18108</strain>
    </source>
</reference>
<accession>A0A1T5NFI1</accession>
<dbReference type="InterPro" id="IPR010559">
    <property type="entry name" value="Sig_transdc_His_kin_internal"/>
</dbReference>
<dbReference type="AlphaFoldDB" id="A0A1T5NFI1"/>
<proteinExistence type="predicted"/>